<evidence type="ECO:0000256" key="2">
    <source>
        <dbReference type="SAM" id="Phobius"/>
    </source>
</evidence>
<reference evidence="3 4" key="1">
    <citation type="submission" date="2017-09" db="EMBL/GenBank/DDBJ databases">
        <authorList>
            <person name="Lee N."/>
            <person name="Cho B.-K."/>
        </authorList>
    </citation>
    <scope>NUCLEOTIDE SEQUENCE [LARGE SCALE GENOMIC DNA]</scope>
    <source>
        <strain evidence="3 4">ATCC 13879</strain>
    </source>
</reference>
<evidence type="ECO:0000256" key="1">
    <source>
        <dbReference type="SAM" id="MobiDB-lite"/>
    </source>
</evidence>
<feature type="region of interest" description="Disordered" evidence="1">
    <location>
        <begin position="49"/>
        <end position="100"/>
    </location>
</feature>
<dbReference type="EMBL" id="CP023697">
    <property type="protein sequence ID" value="QEV04745.1"/>
    <property type="molecule type" value="Genomic_DNA"/>
</dbReference>
<gene>
    <name evidence="3" type="ORF">CP972_02570</name>
</gene>
<dbReference type="Proteomes" id="UP000326041">
    <property type="component" value="Chromosome"/>
</dbReference>
<evidence type="ECO:0000313" key="4">
    <source>
        <dbReference type="Proteomes" id="UP000326041"/>
    </source>
</evidence>
<keyword evidence="2" id="KW-0472">Membrane</keyword>
<keyword evidence="2" id="KW-0812">Transmembrane</keyword>
<organism evidence="3 4">
    <name type="scientific">Streptomyces prasinus</name>
    <dbReference type="NCBI Taxonomy" id="67345"/>
    <lineage>
        <taxon>Bacteria</taxon>
        <taxon>Bacillati</taxon>
        <taxon>Actinomycetota</taxon>
        <taxon>Actinomycetes</taxon>
        <taxon>Kitasatosporales</taxon>
        <taxon>Streptomycetaceae</taxon>
        <taxon>Streptomyces</taxon>
    </lineage>
</organism>
<keyword evidence="4" id="KW-1185">Reference proteome</keyword>
<feature type="transmembrane region" description="Helical" evidence="2">
    <location>
        <begin position="30"/>
        <end position="50"/>
    </location>
</feature>
<feature type="region of interest" description="Disordered" evidence="1">
    <location>
        <begin position="1"/>
        <end position="25"/>
    </location>
</feature>
<proteinExistence type="predicted"/>
<accession>A0ABX6APU1</accession>
<name>A0ABX6APU1_9ACTN</name>
<keyword evidence="2" id="KW-1133">Transmembrane helix</keyword>
<evidence type="ECO:0000313" key="3">
    <source>
        <dbReference type="EMBL" id="QEV04745.1"/>
    </source>
</evidence>
<protein>
    <submittedName>
        <fullName evidence="3">Uncharacterized protein</fullName>
    </submittedName>
</protein>
<sequence>MRGVVRTHGGTMSGGATAHRAGRARGRRVAASRVITVLAVVALAGCGGFGEEDAGTRGDTRPSASRSGADAPPVFSSAPWSGPAGDPGPESAADGRDPAACADGDCEITVSGPVTIRFDGPAGRTAVSVSEVGPDRIEYEVESGNGRSASGTEGRGHSCRTVLRAGGSGTSCGAIGDDGPAGAGPGTVVVQVVPGEDGTALLRIVSG</sequence>